<feature type="domain" description="SHS2" evidence="7">
    <location>
        <begin position="7"/>
        <end position="195"/>
    </location>
</feature>
<evidence type="ECO:0000256" key="3">
    <source>
        <dbReference type="ARBA" id="ARBA00023136"/>
    </source>
</evidence>
<keyword evidence="3 5" id="KW-0472">Membrane</keyword>
<dbReference type="Pfam" id="PF02491">
    <property type="entry name" value="SHS2_FTSA"/>
    <property type="match status" value="1"/>
</dbReference>
<dbReference type="PIRSF" id="PIRSF003101">
    <property type="entry name" value="FtsA"/>
    <property type="match status" value="1"/>
</dbReference>
<proteinExistence type="inferred from homology"/>
<sequence>MSTEDFIVTIDVGTSQVRVIIAEINSDGTTHIVGIGTAATQGMKKGAIVNIDHAVQSIQRAIEHAERMVGIEISEVYVGVSGNHVSLQQSHGVVAISNEDREIGLPDVERVLQAAKVIALPPERRIIEVIPKQFIVDGLKDIRDPNGMIGVRLEVEAIIVTGAKTMIHNLLRCVEKASVQVAGIVFLPLAVSELCLSEDEKNLGCVMVDMGGGTTSLTIFEQGHLAGTAVIPIGGEYITHDIAFGLRTQSELAEQIKVKHGCASKENATKNETFTVEMIGSSKEMTISQMELAQIIEPRISEMFQLIKQQVKTMGFLEEPAGGYVLTGGVMSTSHILHVAQKQLGSAVRIATPENIGIQDPSYTGGISMLHYLQKTGRIQTQATMLEDSRTKKSRGFSPLQRVKTWLSEFI</sequence>
<dbReference type="EMBL" id="QJKK01000003">
    <property type="protein sequence ID" value="RAL26018.1"/>
    <property type="molecule type" value="Genomic_DNA"/>
</dbReference>
<evidence type="ECO:0000313" key="9">
    <source>
        <dbReference type="Proteomes" id="UP000251213"/>
    </source>
</evidence>
<comment type="subunit">
    <text evidence="5">Self-interacts. Interacts with FtsZ.</text>
</comment>
<dbReference type="NCBIfam" id="TIGR01174">
    <property type="entry name" value="ftsA"/>
    <property type="match status" value="1"/>
</dbReference>
<dbReference type="InterPro" id="IPR043129">
    <property type="entry name" value="ATPase_NBD"/>
</dbReference>
<dbReference type="Gene3D" id="3.30.1490.110">
    <property type="match status" value="1"/>
</dbReference>
<evidence type="ECO:0000256" key="5">
    <source>
        <dbReference type="HAMAP-Rule" id="MF_02033"/>
    </source>
</evidence>
<dbReference type="Proteomes" id="UP000251213">
    <property type="component" value="Unassembled WGS sequence"/>
</dbReference>
<comment type="subcellular location">
    <subcellularLocation>
        <location evidence="5">Cell membrane</location>
        <topology evidence="5">Peripheral membrane protein</topology>
        <orientation evidence="5">Cytoplasmic side</orientation>
    </subcellularLocation>
    <text evidence="5">Localizes to the Z ring in an FtsZ-dependent manner. Targeted to the membrane through a conserved C-terminal amphipathic helix.</text>
</comment>
<evidence type="ECO:0000256" key="6">
    <source>
        <dbReference type="PIRNR" id="PIRNR003101"/>
    </source>
</evidence>
<name>A0A364K6W1_9BACL</name>
<protein>
    <recommendedName>
        <fullName evidence="5 6">Cell division protein FtsA</fullName>
    </recommendedName>
</protein>
<keyword evidence="1 5" id="KW-1003">Cell membrane</keyword>
<dbReference type="GO" id="GO:0032153">
    <property type="term" value="C:cell division site"/>
    <property type="evidence" value="ECO:0007669"/>
    <property type="project" value="UniProtKB-UniRule"/>
</dbReference>
<comment type="similarity">
    <text evidence="5 6">Belongs to the FtsA/MreB family.</text>
</comment>
<comment type="caution">
    <text evidence="8">The sequence shown here is derived from an EMBL/GenBank/DDBJ whole genome shotgun (WGS) entry which is preliminary data.</text>
</comment>
<evidence type="ECO:0000256" key="2">
    <source>
        <dbReference type="ARBA" id="ARBA00022618"/>
    </source>
</evidence>
<dbReference type="GO" id="GO:0009898">
    <property type="term" value="C:cytoplasmic side of plasma membrane"/>
    <property type="evidence" value="ECO:0007669"/>
    <property type="project" value="UniProtKB-UniRule"/>
</dbReference>
<evidence type="ECO:0000313" key="8">
    <source>
        <dbReference type="EMBL" id="RAL26018.1"/>
    </source>
</evidence>
<organism evidence="8 9">
    <name type="scientific">Thermoflavimicrobium daqui</name>
    <dbReference type="NCBI Taxonomy" id="2137476"/>
    <lineage>
        <taxon>Bacteria</taxon>
        <taxon>Bacillati</taxon>
        <taxon>Bacillota</taxon>
        <taxon>Bacilli</taxon>
        <taxon>Bacillales</taxon>
        <taxon>Thermoactinomycetaceae</taxon>
        <taxon>Thermoflavimicrobium</taxon>
    </lineage>
</organism>
<dbReference type="PANTHER" id="PTHR32432:SF4">
    <property type="entry name" value="CELL DIVISION PROTEIN FTSA"/>
    <property type="match status" value="1"/>
</dbReference>
<reference evidence="8 9" key="2">
    <citation type="submission" date="2018-06" db="EMBL/GenBank/DDBJ databases">
        <authorList>
            <person name="Zhirakovskaya E."/>
        </authorList>
    </citation>
    <scope>NUCLEOTIDE SEQUENCE [LARGE SCALE GENOMIC DNA]</scope>
    <source>
        <strain evidence="8 9">FBKL4.011</strain>
    </source>
</reference>
<dbReference type="PANTHER" id="PTHR32432">
    <property type="entry name" value="CELL DIVISION PROTEIN FTSA-RELATED"/>
    <property type="match status" value="1"/>
</dbReference>
<reference evidence="8 9" key="1">
    <citation type="submission" date="2018-06" db="EMBL/GenBank/DDBJ databases">
        <title>Thermoflavimicrobium daqus sp. nov., a thermophilic microbe isolated from Moutai-flavour Daqu.</title>
        <authorList>
            <person name="Wang X."/>
            <person name="Zhou H."/>
        </authorList>
    </citation>
    <scope>NUCLEOTIDE SEQUENCE [LARGE SCALE GENOMIC DNA]</scope>
    <source>
        <strain evidence="8 9">FBKL4.011</strain>
    </source>
</reference>
<dbReference type="Gene3D" id="3.30.420.40">
    <property type="match status" value="2"/>
</dbReference>
<evidence type="ECO:0000256" key="1">
    <source>
        <dbReference type="ARBA" id="ARBA00022475"/>
    </source>
</evidence>
<dbReference type="FunFam" id="3.30.1490.110:FF:000003">
    <property type="entry name" value="Cell division protein FtsA"/>
    <property type="match status" value="1"/>
</dbReference>
<dbReference type="Pfam" id="PF14450">
    <property type="entry name" value="FtsA"/>
    <property type="match status" value="1"/>
</dbReference>
<comment type="function">
    <text evidence="5 6">Cell division protein that is involved in the assembly of the Z ring. May serve as a membrane anchor for the Z ring.</text>
</comment>
<keyword evidence="2 5" id="KW-0132">Cell division</keyword>
<dbReference type="InterPro" id="IPR050696">
    <property type="entry name" value="FtsA/MreB"/>
</dbReference>
<dbReference type="CDD" id="cd24048">
    <property type="entry name" value="ASKHA_NBD_FtsA"/>
    <property type="match status" value="1"/>
</dbReference>
<dbReference type="InterPro" id="IPR003494">
    <property type="entry name" value="SHS2_FtsA"/>
</dbReference>
<dbReference type="SUPFAM" id="SSF53067">
    <property type="entry name" value="Actin-like ATPase domain"/>
    <property type="match status" value="2"/>
</dbReference>
<evidence type="ECO:0000259" key="7">
    <source>
        <dbReference type="SMART" id="SM00842"/>
    </source>
</evidence>
<keyword evidence="9" id="KW-1185">Reference proteome</keyword>
<gene>
    <name evidence="5 8" type="primary">ftsA</name>
    <name evidence="8" type="ORF">DL897_08130</name>
</gene>
<dbReference type="SMART" id="SM00842">
    <property type="entry name" value="FtsA"/>
    <property type="match status" value="1"/>
</dbReference>
<dbReference type="GO" id="GO:0043093">
    <property type="term" value="P:FtsZ-dependent cytokinesis"/>
    <property type="evidence" value="ECO:0007669"/>
    <property type="project" value="UniProtKB-UniRule"/>
</dbReference>
<dbReference type="OrthoDB" id="9768127at2"/>
<dbReference type="RefSeq" id="WP_113658632.1">
    <property type="nucleotide sequence ID" value="NZ_KZ845665.1"/>
</dbReference>
<accession>A0A364K6W1</accession>
<keyword evidence="4 5" id="KW-0131">Cell cycle</keyword>
<dbReference type="HAMAP" id="MF_02033">
    <property type="entry name" value="FtsA"/>
    <property type="match status" value="1"/>
</dbReference>
<dbReference type="AlphaFoldDB" id="A0A364K6W1"/>
<dbReference type="InterPro" id="IPR020823">
    <property type="entry name" value="Cell_div_FtsA"/>
</dbReference>
<evidence type="ECO:0000256" key="4">
    <source>
        <dbReference type="ARBA" id="ARBA00023306"/>
    </source>
</evidence>